<comment type="subcellular location">
    <subcellularLocation>
        <location evidence="2">Nucleus</location>
    </subcellularLocation>
</comment>
<feature type="compositionally biased region" description="Acidic residues" evidence="12">
    <location>
        <begin position="2573"/>
        <end position="2584"/>
    </location>
</feature>
<dbReference type="Gene3D" id="1.10.8.10">
    <property type="entry name" value="DNA helicase RuvA subunit, C-terminal domain"/>
    <property type="match status" value="1"/>
</dbReference>
<dbReference type="Pfam" id="PF00627">
    <property type="entry name" value="UBA"/>
    <property type="match status" value="1"/>
</dbReference>
<evidence type="ECO:0000259" key="13">
    <source>
        <dbReference type="PROSITE" id="PS50030"/>
    </source>
</evidence>
<dbReference type="EC" id="2.3.2.26" evidence="4"/>
<evidence type="ECO:0000256" key="4">
    <source>
        <dbReference type="ARBA" id="ARBA00012485"/>
    </source>
</evidence>
<dbReference type="Gene3D" id="3.90.1750.10">
    <property type="entry name" value="Hect, E3 ligase catalytic domains"/>
    <property type="match status" value="1"/>
</dbReference>
<dbReference type="PANTHER" id="PTHR11254:SF67">
    <property type="entry name" value="E3 UBIQUITIN-PROTEIN LIGASE HUWE1"/>
    <property type="match status" value="1"/>
</dbReference>
<keyword evidence="8" id="KW-0509">mRNA transport</keyword>
<dbReference type="SUPFAM" id="SSF56204">
    <property type="entry name" value="Hect, E3 ligase catalytic domain"/>
    <property type="match status" value="1"/>
</dbReference>
<proteinExistence type="inferred from homology"/>
<feature type="compositionally biased region" description="Acidic residues" evidence="12">
    <location>
        <begin position="1739"/>
        <end position="1748"/>
    </location>
</feature>
<protein>
    <recommendedName>
        <fullName evidence="4">HECT-type E3 ubiquitin transferase</fullName>
        <ecNumber evidence="4">2.3.2.26</ecNumber>
    </recommendedName>
</protein>
<keyword evidence="7 11" id="KW-0833">Ubl conjugation pathway</keyword>
<dbReference type="Pfam" id="PF06025">
    <property type="entry name" value="DUF913"/>
    <property type="match status" value="1"/>
</dbReference>
<reference evidence="15" key="1">
    <citation type="submission" date="2022-07" db="EMBL/GenBank/DDBJ databases">
        <title>Phylogenomic reconstructions and comparative analyses of Kickxellomycotina fungi.</title>
        <authorList>
            <person name="Reynolds N.K."/>
            <person name="Stajich J.E."/>
            <person name="Barry K."/>
            <person name="Grigoriev I.V."/>
            <person name="Crous P."/>
            <person name="Smith M.E."/>
        </authorList>
    </citation>
    <scope>NUCLEOTIDE SEQUENCE</scope>
    <source>
        <strain evidence="15">IMI 214461</strain>
    </source>
</reference>
<dbReference type="PANTHER" id="PTHR11254">
    <property type="entry name" value="HECT DOMAIN UBIQUITIN-PROTEIN LIGASE"/>
    <property type="match status" value="1"/>
</dbReference>
<feature type="compositionally biased region" description="Gly residues" evidence="12">
    <location>
        <begin position="2758"/>
        <end position="2769"/>
    </location>
</feature>
<feature type="region of interest" description="Disordered" evidence="12">
    <location>
        <begin position="3573"/>
        <end position="3596"/>
    </location>
</feature>
<evidence type="ECO:0000313" key="16">
    <source>
        <dbReference type="Proteomes" id="UP001150907"/>
    </source>
</evidence>
<comment type="catalytic activity">
    <reaction evidence="1">
        <text>S-ubiquitinyl-[E2 ubiquitin-conjugating enzyme]-L-cysteine + [acceptor protein]-L-lysine = [E2 ubiquitin-conjugating enzyme]-L-cysteine + N(6)-ubiquitinyl-[acceptor protein]-L-lysine.</text>
        <dbReference type="EC" id="2.3.2.26"/>
    </reaction>
</comment>
<feature type="region of interest" description="Disordered" evidence="12">
    <location>
        <begin position="2062"/>
        <end position="2108"/>
    </location>
</feature>
<dbReference type="InterPro" id="IPR015940">
    <property type="entry name" value="UBA"/>
</dbReference>
<feature type="compositionally biased region" description="Low complexity" evidence="12">
    <location>
        <begin position="1985"/>
        <end position="2004"/>
    </location>
</feature>
<evidence type="ECO:0000256" key="12">
    <source>
        <dbReference type="SAM" id="MobiDB-lite"/>
    </source>
</evidence>
<keyword evidence="9" id="KW-0539">Nucleus</keyword>
<dbReference type="GO" id="GO:0051028">
    <property type="term" value="P:mRNA transport"/>
    <property type="evidence" value="ECO:0007669"/>
    <property type="project" value="UniProtKB-KW"/>
</dbReference>
<evidence type="ECO:0000256" key="1">
    <source>
        <dbReference type="ARBA" id="ARBA00000885"/>
    </source>
</evidence>
<feature type="compositionally biased region" description="Low complexity" evidence="12">
    <location>
        <begin position="3579"/>
        <end position="3592"/>
    </location>
</feature>
<feature type="compositionally biased region" description="Gly residues" evidence="12">
    <location>
        <begin position="2694"/>
        <end position="2708"/>
    </location>
</feature>
<evidence type="ECO:0000256" key="8">
    <source>
        <dbReference type="ARBA" id="ARBA00022816"/>
    </source>
</evidence>
<feature type="region of interest" description="Disordered" evidence="12">
    <location>
        <begin position="3934"/>
        <end position="3991"/>
    </location>
</feature>
<dbReference type="SMART" id="SM00165">
    <property type="entry name" value="UBA"/>
    <property type="match status" value="1"/>
</dbReference>
<evidence type="ECO:0000313" key="15">
    <source>
        <dbReference type="EMBL" id="KAJ2008489.1"/>
    </source>
</evidence>
<dbReference type="Gene3D" id="3.30.2410.10">
    <property type="entry name" value="Hect, E3 ligase catalytic domain"/>
    <property type="match status" value="1"/>
</dbReference>
<keyword evidence="16" id="KW-1185">Reference proteome</keyword>
<feature type="domain" description="UBA" evidence="13">
    <location>
        <begin position="1368"/>
        <end position="1408"/>
    </location>
</feature>
<dbReference type="SMART" id="SM00119">
    <property type="entry name" value="HECTc"/>
    <property type="match status" value="1"/>
</dbReference>
<dbReference type="CDD" id="cd00078">
    <property type="entry name" value="HECTc"/>
    <property type="match status" value="1"/>
</dbReference>
<feature type="region of interest" description="Disordered" evidence="12">
    <location>
        <begin position="3253"/>
        <end position="3272"/>
    </location>
</feature>
<dbReference type="GO" id="GO:0000209">
    <property type="term" value="P:protein polyubiquitination"/>
    <property type="evidence" value="ECO:0007669"/>
    <property type="project" value="TreeGrafter"/>
</dbReference>
<feature type="domain" description="HECT" evidence="14">
    <location>
        <begin position="4014"/>
        <end position="4351"/>
    </location>
</feature>
<comment type="similarity">
    <text evidence="10">Belongs to the UPL family. TOM1/PTR1 subfamily.</text>
</comment>
<organism evidence="15 16">
    <name type="scientific">Coemansia thaxteri</name>
    <dbReference type="NCBI Taxonomy" id="2663907"/>
    <lineage>
        <taxon>Eukaryota</taxon>
        <taxon>Fungi</taxon>
        <taxon>Fungi incertae sedis</taxon>
        <taxon>Zoopagomycota</taxon>
        <taxon>Kickxellomycotina</taxon>
        <taxon>Kickxellomycetes</taxon>
        <taxon>Kickxellales</taxon>
        <taxon>Kickxellaceae</taxon>
        <taxon>Coemansia</taxon>
    </lineage>
</organism>
<feature type="compositionally biased region" description="Basic residues" evidence="12">
    <location>
        <begin position="3977"/>
        <end position="3988"/>
    </location>
</feature>
<dbReference type="FunFam" id="3.90.1750.10:FF:000003">
    <property type="entry name" value="E3 ubiquitin-protein ligase UPL1"/>
    <property type="match status" value="1"/>
</dbReference>
<name>A0A9W8BPB5_9FUNG</name>
<dbReference type="Pfam" id="PF06012">
    <property type="entry name" value="DUF908"/>
    <property type="match status" value="1"/>
</dbReference>
<feature type="region of interest" description="Disordered" evidence="12">
    <location>
        <begin position="2174"/>
        <end position="2194"/>
    </location>
</feature>
<dbReference type="FunFam" id="3.30.2160.10:FF:000001">
    <property type="entry name" value="E3 ubiquitin-protein ligase NEDD4-like"/>
    <property type="match status" value="1"/>
</dbReference>
<dbReference type="EMBL" id="JANBQF010000004">
    <property type="protein sequence ID" value="KAJ2008489.1"/>
    <property type="molecule type" value="Genomic_DNA"/>
</dbReference>
<evidence type="ECO:0000256" key="11">
    <source>
        <dbReference type="PROSITE-ProRule" id="PRU00104"/>
    </source>
</evidence>
<keyword evidence="6 15" id="KW-0808">Transferase</keyword>
<feature type="region of interest" description="Disordered" evidence="12">
    <location>
        <begin position="2753"/>
        <end position="2814"/>
    </location>
</feature>
<evidence type="ECO:0000256" key="6">
    <source>
        <dbReference type="ARBA" id="ARBA00022679"/>
    </source>
</evidence>
<dbReference type="Pfam" id="PF14377">
    <property type="entry name" value="UBM"/>
    <property type="match status" value="2"/>
</dbReference>
<evidence type="ECO:0000256" key="2">
    <source>
        <dbReference type="ARBA" id="ARBA00004123"/>
    </source>
</evidence>
<feature type="compositionally biased region" description="Low complexity" evidence="12">
    <location>
        <begin position="3154"/>
        <end position="3165"/>
    </location>
</feature>
<keyword evidence="5" id="KW-0813">Transport</keyword>
<feature type="compositionally biased region" description="Low complexity" evidence="12">
    <location>
        <begin position="3181"/>
        <end position="3195"/>
    </location>
</feature>
<dbReference type="GO" id="GO:0005737">
    <property type="term" value="C:cytoplasm"/>
    <property type="evidence" value="ECO:0007669"/>
    <property type="project" value="TreeGrafter"/>
</dbReference>
<dbReference type="InterPro" id="IPR035983">
    <property type="entry name" value="Hect_E3_ubiquitin_ligase"/>
</dbReference>
<feature type="region of interest" description="Disordered" evidence="12">
    <location>
        <begin position="1977"/>
        <end position="2015"/>
    </location>
</feature>
<sequence>MSYSIDYIRYTVPEPQEIQVLREQLEATAVNDIPKVLEGCSDWPFLRGDMYHWIGVLNRFDDIMAGACEEYGLSGFQETPFKSGMQRVLVAVLDFSRLLLESCINRNLYSSVERLEQLLNTSDTEVLEHTLRVIQRTAQRWSYQRDLKSNLAAISSRLIAIADPWNVKKDIPSEVVASGSDSSTVPLALHTNEFRLLASDEHTELLRRYAGVVHYQFFRTAEEARQLESEATSLPSKADYAGSQSKTAERSSSKRAHGPSLVTEGLVSIDMRVFDIAKVDPAGGIYEQMQQAFVWLTGTYRVPAAHHYELRHRIYVALALARGDSSLRLQLLRSRIYAAGVLSLMMSELEFKNTFLSREPGFTADIIGVLQPEAHAPLSVQTAVLLALEGVLKLRGELSGAYVALNASANHGVLMFILRKAFASGGEGDVESPVFPYEFTSALLSFLTAMTNSMNGGQLLVSAGVVPVFVAALRNMHAEHQRSAGRVAKLLDLLVSSATSAFPAFCSANGIDVLVKRIHSEVISAVAASDANPELAADLSSPVALPRFPDSARQVYRRREILSVEHIYVLKELFKLLSHLVAQPGYQDRLRNLVETTLPETLRTVVTHPAAFGGNIYGLAISISATLVHNEPTSLAIIQEARLPQEMLSALEMHIPYNGDAIVHIPAALGAFCLNDVGLEQVRQSRVVHNVLGVFSDPHFVRVLQEGDVPGMFGSVLDEFMRHFPTVRDEVMDEVIEMLRAVGRMGSADSPLRLIDPGNTYLLRAPVPEGDISATAATSAPAFPATAALPDSSGRALQPPSLLPSSVPHHDDYYGMMLESATTFLEGLLEQRTHGKLFMDKGGWELVVQAVRSPLLPFEFAKTRTFKSLHGLSSLLLETSQEKVFSVLLQELKLCLARPMAFTTAADGANDMVRAYVAFANPSALSPAEYDEVHDRLHNTVTTTGITTLITYLINGSGGWALTRSLKDLNTVIELDDFVAILRSATSNYRGSIQAAVAVEAEMAKLPKLPETSTSATIAGSLGSQDMEVDESSAVAVEPFIRTNMQNLAETAVAFTMETGEYIECMSNSLGLDVKDETNGVITKVGPVLSAVLVDFVLDMLKMCHSADKTAAGAQLIDQTMVITMKTLVFARHRIYLKLRILAPFVEQGGMKLFCEILESTWAWAGSLPHAPPPLLPLESAASEAAAVASDPDARLRKVLDNVLESMLSILSFILDGEPVVECPEYRALCQEHAAKETWFLPGNFVSTLRVQALPTLQRVWESPQLAAAAGTNSQIMASFVGCLGPVLSGQRESQQSSAVDRNVAADVIASGRRVPGLRQHIQDFLDRRRHVPGSQTPIPLPLARARMLTGAAAAAGFEEARRPPEIVPNSAHVDELVALGFSREEAAAALVRTRNNLPRAANELLARGVGSITEASGPGPEAPEAADSAPVATDANIDASEATDAAATDAVVDSSTEQAEPSQSQDAEPMAVDVGSSSAAAAAAAAAEEEGPGAQKGIEPFNQAAWRADREQTEAAQRALLVELRATLRSSIVPRSIEIIDKAGKKAVMTIKGVLDLVICKGESSTTVPLLRDALVAQLDSAAATTTVGVPSADADAAEERLFAHAYLWAVLLSSVAQLDEIYPLAHPLGAPLVRALDAASRHPDRAPKWLTTVLLVVELLLQRDGEPPKAKLESKDEWQRAARRGLTKLPPSTAPVDESLAAPTWSLASEADRISRLFSSPRDVGPSAFEPLASHDDVDEDEDDGGGMEGRDTGSDDEGGASSAAVTAEPVFALSEQLELQRLATAFFAAPVAQYGPAELNALLRLIVILTRRPEFAVAFLDNGGLASVVRALRGMPPGDMPSISAAAAKEKTALGFVNALMSVPKDQQRELRQERVLVMHVLRHVVESKPVLRLQLENLIRDWYQNPQFSSSDIHAYVNSMLVFALRDPELFTQVSVGRNHIPSYNDKMRVHWMVLAWRSRRLLDEEEVDRYEAAPLEETTGESAQAASNAGEGADASGSGEESKPTGKDGEETFKEYLDKKDKLPAYEPYELDAESERLACRVAEFIVEEILHLRPAGTAPVPGSVMRSSTTSGAGSGPISGDARQPQSQSQQPPATPSKTRSASFAVLAPAASSAAASSSLAVPDDSPDTIAYRCFLMQSLSELVSSFPFVLQAIFVARSAPALAPSGLLSPRKGKGKAPAAGADEAPLANQSSLRIRSPLISHLVHDLIVREAVTSTKVPKQKNKIEEAASGSDASALEQVLAIANNQIAIKRGQLSRAVTFCATALLSTLCVRHQEGWTTTAPRVAAAASATASASAGAGPEAGGDGGGDGEITLDSLIGSYTTALSAARQLTLDHIVRAFRECLAAGANDVIYARLTSLAQLTLKLVVVRSISVGRPGTSDLAAVGGSGAQQQQQREGPNILKKMLLERGILDLLTAASSRINLNHPQGREMLNQFLRPIEHLAKAAVKISREAMLLAWEESGQDKMPSAAAGGGRGFNMDLLEDENALIGEDEDIPPDLYENSALGLYQNQRTAAGHDGGEQFDEGDMMEEDFEEEMYDDDNSSVSDIDTEDEDMDEDLLLDESIADDSNADDTADMGVMLGGGGHGADDDEDDDDDDEGDDEDDDDLSDSDDGSISDGPSGDDDESDGESVDTDLELDLDGHAQEVADFLQFDEDRMMERDEREADFYGSDLDGEVVESEDGRAGGGSAGADPDGGWGSELSDAELGMMEAIHHTLTHHSHGHGHNHRHQHLHRNNPRIAAATAAATAGGGAPAGQDGDGGGDEDGSGSSDDDDDDDSSSGSSGSSSEEDAGAGSGEVADLFGDDFPNMMEVTMETIDGDGGPAADHVSGLSMFLMDTIAAAGLAAGRGGGGGGGGPRLNGLPALGHSRPLGGLNGMSGISIGGNPLLVRQGRVADGLALPLPRMPGLASWPRLAGGAGQSMQHPLLDRGDRGDRSDRSSGQQARADRVARNTLSGPLRTTPDDVYGLGHVLATQLSQFHSHGRRPAYTHQMIPGSSSQLEPRAWHEDGGSSAALGFEGMLGKRDSSQGDSSSGGGTDAAAAEAAAAHAVLTQLVRLCRAAAAIDSCMPLGTPERWHEEARMHPRSAPSAYTARIGAPILNSLVPEAMRQSLLRQRYQIERTRRLAEIERRRMEREDAARLAEEAAAAEAAAAAAVEEESKQESEPESEPGSESGPGATGSAGDMAVDEEGGGGEAAGPAEPEAVFVTINGERMDITDTGIDPEFLLALPDDLRMEVIEGRREELRASTRQPTSAPDGISQEFLDALPPEIREEVLEHERIQRQMLERDGALRQPGGASTGAVGSGSGSESGAAGAAASTLDSAVRDRLRIGMAGHAGGWRAAQAAGSDASLEQQRVRDRRRKKIASRDIGVQLVSRGELAALARFVFLPNHALSGPLVSRIMLFVCENARARSQFMQLMLAVLDAGASTLEAVDGVIRHAIAAPADLLCGDPADQGAAGGEPAFALGALHTDVPASMPAQRALEALHALAAHNPRAAYHFLAEQQHAPRLAPLAAAGGESRVPIAHLLALLEKPLFFSQGNAVTELMMQLLSAVSKPIGSVMRRQHQHQNQNQNQNQSQQNADHAGDRQLVPAAIAQLPGSREHSLRAIVNVLAAGECTSRTFQHTLSLIQNMSYMPGVLSLITDELVRRAADLSDRMCDEINRLLRVLREADAPSAEQLDRVRDITLGCFSPAASHQSRLLRLLMAIDYISTSVTRRLDDWRKRRAAEAAETEAAETEAAAAEAISSESVDCPDAAVGMDIDSGSADLDADLAQELLRLRSLSLSQDTHFVPLWEATSQCLQSAAQSPELAHVATVLLPLIESFMVVYKPVLGEKTSAAAPTPGSSLQVSPLAPPSAGEAYFRDFTERHKKILNTLVRNNPGLLSGSFSLLVFNPHVLDFDNKRSYFYQRLHDDTSAGNTAGAAATAAATRGRGLQPQSLQPPAIGGASASGVQGLHTPAGGAGGHHHHHHHHPRPLGHTLQVNVRRETVFEDSYHQFAGQSGDEIKRGRINVKFRDEEGVDAGGVSREWFQALARQMFNPDYALFKPSAAGRVTYQPNPQSWVNPDHLHYFKFVGRIIGKAIVDQRVLDAYFTRSFYKHILGRKVDYRDMEAIDPSYYKSLEWILENDITDVFEETFSIEVDDFGQHRVVDLIPKGHEVSVTEENKTEYVRLVTEQRLYRAIKEQIKSFMVGFHELIPKDLIQIFNEQELELLISGMPDIDVDDWRNNTEYHGGFNSGSAQIQWFWRAVRSFDQEERAKLLQFVTGTSKVPLEGFAHLQGNQGVQKFQIHKDFGAPTRLPTAHTCFNQLDLPLCESFDILRANLLLAISECSTGFGFV</sequence>
<dbReference type="FunFam" id="3.30.2410.10:FF:000004">
    <property type="entry name" value="E3 ubiquitin-protein ligase HUWE1, variant"/>
    <property type="match status" value="1"/>
</dbReference>
<evidence type="ECO:0000256" key="3">
    <source>
        <dbReference type="ARBA" id="ARBA00004906"/>
    </source>
</evidence>
<dbReference type="SUPFAM" id="SSF46934">
    <property type="entry name" value="UBA-like"/>
    <property type="match status" value="1"/>
</dbReference>
<feature type="region of interest" description="Disordered" evidence="12">
    <location>
        <begin position="3149"/>
        <end position="3211"/>
    </location>
</feature>
<dbReference type="InterPro" id="IPR010309">
    <property type="entry name" value="E3_Ub_ligase_DUF908"/>
</dbReference>
<dbReference type="GO" id="GO:0061630">
    <property type="term" value="F:ubiquitin protein ligase activity"/>
    <property type="evidence" value="ECO:0007669"/>
    <property type="project" value="UniProtKB-EC"/>
</dbReference>
<feature type="region of interest" description="Disordered" evidence="12">
    <location>
        <begin position="229"/>
        <end position="259"/>
    </location>
</feature>
<gene>
    <name evidence="15" type="primary">TOM1</name>
    <name evidence="15" type="ORF">H4R26_000185</name>
</gene>
<feature type="compositionally biased region" description="Acidic residues" evidence="12">
    <location>
        <begin position="2598"/>
        <end position="2648"/>
    </location>
</feature>
<feature type="region of interest" description="Disordered" evidence="12">
    <location>
        <begin position="3021"/>
        <end position="3048"/>
    </location>
</feature>
<evidence type="ECO:0000256" key="9">
    <source>
        <dbReference type="ARBA" id="ARBA00023242"/>
    </source>
</evidence>
<evidence type="ECO:0000256" key="5">
    <source>
        <dbReference type="ARBA" id="ARBA00022448"/>
    </source>
</evidence>
<feature type="region of interest" description="Disordered" evidence="12">
    <location>
        <begin position="2573"/>
        <end position="2711"/>
    </location>
</feature>
<feature type="compositionally biased region" description="Low complexity" evidence="12">
    <location>
        <begin position="1415"/>
        <end position="1457"/>
    </location>
</feature>
<dbReference type="InterPro" id="IPR050409">
    <property type="entry name" value="E3_ubiq-protein_ligase"/>
</dbReference>
<dbReference type="Pfam" id="PF00632">
    <property type="entry name" value="HECT"/>
    <property type="match status" value="1"/>
</dbReference>
<dbReference type="OrthoDB" id="8068875at2759"/>
<keyword evidence="15" id="KW-0012">Acyltransferase</keyword>
<feature type="region of interest" description="Disordered" evidence="12">
    <location>
        <begin position="3298"/>
        <end position="3325"/>
    </location>
</feature>
<comment type="pathway">
    <text evidence="3">Protein modification; protein ubiquitination.</text>
</comment>
<dbReference type="InterPro" id="IPR010314">
    <property type="entry name" value="E3_Ub_ligase_DUF913"/>
</dbReference>
<comment type="caution">
    <text evidence="15">The sequence shown here is derived from an EMBL/GenBank/DDBJ whole genome shotgun (WGS) entry which is preliminary data.</text>
</comment>
<dbReference type="PROSITE" id="PS50237">
    <property type="entry name" value="HECT"/>
    <property type="match status" value="1"/>
</dbReference>
<dbReference type="InterPro" id="IPR009060">
    <property type="entry name" value="UBA-like_sf"/>
</dbReference>
<feature type="compositionally biased region" description="Basic and acidic residues" evidence="12">
    <location>
        <begin position="2005"/>
        <end position="2015"/>
    </location>
</feature>
<dbReference type="PROSITE" id="PS50030">
    <property type="entry name" value="UBA"/>
    <property type="match status" value="1"/>
</dbReference>
<feature type="compositionally biased region" description="Basic and acidic residues" evidence="12">
    <location>
        <begin position="2936"/>
        <end position="2948"/>
    </location>
</feature>
<dbReference type="Gene3D" id="3.30.2160.10">
    <property type="entry name" value="Hect, E3 ligase catalytic domain"/>
    <property type="match status" value="1"/>
</dbReference>
<feature type="region of interest" description="Disordered" evidence="12">
    <location>
        <begin position="1412"/>
        <end position="1477"/>
    </location>
</feature>
<dbReference type="GO" id="GO:0006511">
    <property type="term" value="P:ubiquitin-dependent protein catabolic process"/>
    <property type="evidence" value="ECO:0007669"/>
    <property type="project" value="TreeGrafter"/>
</dbReference>
<accession>A0A9W8BPB5</accession>
<dbReference type="InterPro" id="IPR025527">
    <property type="entry name" value="HUWE1/Rev1_UBM"/>
</dbReference>
<feature type="active site" description="Glycyl thioester intermediate" evidence="11">
    <location>
        <position position="4318"/>
    </location>
</feature>
<evidence type="ECO:0000259" key="14">
    <source>
        <dbReference type="PROSITE" id="PS50237"/>
    </source>
</evidence>
<feature type="region of interest" description="Disordered" evidence="12">
    <location>
        <begin position="2921"/>
        <end position="2971"/>
    </location>
</feature>
<evidence type="ECO:0000256" key="7">
    <source>
        <dbReference type="ARBA" id="ARBA00022786"/>
    </source>
</evidence>
<feature type="compositionally biased region" description="Low complexity" evidence="12">
    <location>
        <begin position="2183"/>
        <end position="2194"/>
    </location>
</feature>
<dbReference type="Proteomes" id="UP001150907">
    <property type="component" value="Unassembled WGS sequence"/>
</dbReference>
<feature type="compositionally biased region" description="Basic and acidic residues" evidence="12">
    <location>
        <begin position="2663"/>
        <end position="2676"/>
    </location>
</feature>
<feature type="compositionally biased region" description="Acidic residues" evidence="12">
    <location>
        <begin position="2770"/>
        <end position="2788"/>
    </location>
</feature>
<evidence type="ECO:0000256" key="10">
    <source>
        <dbReference type="ARBA" id="ARBA00034494"/>
    </source>
</evidence>
<feature type="region of interest" description="Disordered" evidence="12">
    <location>
        <begin position="1727"/>
        <end position="1766"/>
    </location>
</feature>
<feature type="compositionally biased region" description="Low complexity" evidence="12">
    <location>
        <begin position="3934"/>
        <end position="3946"/>
    </location>
</feature>
<feature type="compositionally biased region" description="Polar residues" evidence="12">
    <location>
        <begin position="1458"/>
        <end position="1467"/>
    </location>
</feature>
<dbReference type="GO" id="GO:0005634">
    <property type="term" value="C:nucleus"/>
    <property type="evidence" value="ECO:0007669"/>
    <property type="project" value="UniProtKB-SubCell"/>
</dbReference>
<dbReference type="InterPro" id="IPR000569">
    <property type="entry name" value="HECT_dom"/>
</dbReference>